<protein>
    <submittedName>
        <fullName evidence="2">Uncharacterized protein</fullName>
    </submittedName>
</protein>
<comment type="caution">
    <text evidence="2">The sequence shown here is derived from an EMBL/GenBank/DDBJ whole genome shotgun (WGS) entry which is preliminary data.</text>
</comment>
<sequence>MAGLYERANEPPGSLKVSKKHNQKARKPEPPSSEDSLQEAETSQQDEWSSAFAEICNGYAVPSRMHCRATGRDREHNRWQVREHYSAQHFLRVREVSPSVFCADDPCFSLFLTCEELLQAAASRVIEIRACFQIPGVVLLSDSLVEYVEGEFHHYPQESETSTTLSILTERSVMGRDLIHSSIALRARRDLKEYAAVLMPLVVRNAARFRACSYVESAVDRGHVVIRCWC</sequence>
<keyword evidence="3" id="KW-1185">Reference proteome</keyword>
<feature type="compositionally biased region" description="Polar residues" evidence="1">
    <location>
        <begin position="33"/>
        <end position="43"/>
    </location>
</feature>
<reference evidence="2 3" key="1">
    <citation type="journal article" date="2022" name="Allergy">
        <title>Genome assembly and annotation of Periplaneta americana reveal a comprehensive cockroach allergen profile.</title>
        <authorList>
            <person name="Wang L."/>
            <person name="Xiong Q."/>
            <person name="Saelim N."/>
            <person name="Wang L."/>
            <person name="Nong W."/>
            <person name="Wan A.T."/>
            <person name="Shi M."/>
            <person name="Liu X."/>
            <person name="Cao Q."/>
            <person name="Hui J.H.L."/>
            <person name="Sookrung N."/>
            <person name="Leung T.F."/>
            <person name="Tungtrongchitr A."/>
            <person name="Tsui S.K.W."/>
        </authorList>
    </citation>
    <scope>NUCLEOTIDE SEQUENCE [LARGE SCALE GENOMIC DNA]</scope>
    <source>
        <strain evidence="2">PWHHKU_190912</strain>
    </source>
</reference>
<name>A0ABQ8SSL1_PERAM</name>
<gene>
    <name evidence="2" type="ORF">ANN_19058</name>
</gene>
<proteinExistence type="predicted"/>
<accession>A0ABQ8SSL1</accession>
<evidence type="ECO:0000313" key="3">
    <source>
        <dbReference type="Proteomes" id="UP001148838"/>
    </source>
</evidence>
<organism evidence="2 3">
    <name type="scientific">Periplaneta americana</name>
    <name type="common">American cockroach</name>
    <name type="synonym">Blatta americana</name>
    <dbReference type="NCBI Taxonomy" id="6978"/>
    <lineage>
        <taxon>Eukaryota</taxon>
        <taxon>Metazoa</taxon>
        <taxon>Ecdysozoa</taxon>
        <taxon>Arthropoda</taxon>
        <taxon>Hexapoda</taxon>
        <taxon>Insecta</taxon>
        <taxon>Pterygota</taxon>
        <taxon>Neoptera</taxon>
        <taxon>Polyneoptera</taxon>
        <taxon>Dictyoptera</taxon>
        <taxon>Blattodea</taxon>
        <taxon>Blattoidea</taxon>
        <taxon>Blattidae</taxon>
        <taxon>Blattinae</taxon>
        <taxon>Periplaneta</taxon>
    </lineage>
</organism>
<evidence type="ECO:0000313" key="2">
    <source>
        <dbReference type="EMBL" id="KAJ4436425.1"/>
    </source>
</evidence>
<evidence type="ECO:0000256" key="1">
    <source>
        <dbReference type="SAM" id="MobiDB-lite"/>
    </source>
</evidence>
<dbReference type="EMBL" id="JAJSOF020000023">
    <property type="protein sequence ID" value="KAJ4436425.1"/>
    <property type="molecule type" value="Genomic_DNA"/>
</dbReference>
<feature type="region of interest" description="Disordered" evidence="1">
    <location>
        <begin position="1"/>
        <end position="43"/>
    </location>
</feature>
<dbReference type="Proteomes" id="UP001148838">
    <property type="component" value="Unassembled WGS sequence"/>
</dbReference>